<proteinExistence type="predicted"/>
<dbReference type="AlphaFoldDB" id="A0A8H2JZF4"/>
<dbReference type="KEGG" id="arj:DOM24_00395"/>
<keyword evidence="1" id="KW-0472">Membrane</keyword>
<feature type="transmembrane region" description="Helical" evidence="1">
    <location>
        <begin position="54"/>
        <end position="77"/>
    </location>
</feature>
<dbReference type="RefSeq" id="WP_005017339.1">
    <property type="nucleotide sequence ID" value="NZ_BKHE01000065.1"/>
</dbReference>
<dbReference type="PROSITE" id="PS51257">
    <property type="entry name" value="PROKAR_LIPOPROTEIN"/>
    <property type="match status" value="1"/>
</dbReference>
<sequence length="95" mass="10554">MNQTRATIIGSIPKLPAACAAWIIPLILSCLMSGIISMINLLRSLGWVENFFHLWFSAWMLSWLAAFPAVLILLPLVRRIAGLLVDMTPPSPPQR</sequence>
<keyword evidence="1" id="KW-0812">Transmembrane</keyword>
<dbReference type="Pfam" id="PF11391">
    <property type="entry name" value="DUF2798"/>
    <property type="match status" value="1"/>
</dbReference>
<protein>
    <submittedName>
        <fullName evidence="2">DUF2798 domain-containing protein</fullName>
    </submittedName>
</protein>
<dbReference type="Proteomes" id="UP000314285">
    <property type="component" value="Unassembled WGS sequence"/>
</dbReference>
<dbReference type="EMBL" id="VFBM01000013">
    <property type="protein sequence ID" value="TNX86296.1"/>
    <property type="molecule type" value="Genomic_DNA"/>
</dbReference>
<evidence type="ECO:0000313" key="2">
    <source>
        <dbReference type="EMBL" id="TNX86296.1"/>
    </source>
</evidence>
<keyword evidence="1" id="KW-1133">Transmembrane helix</keyword>
<organism evidence="2 3">
    <name type="scientific">Acinetobacter radioresistens</name>
    <dbReference type="NCBI Taxonomy" id="40216"/>
    <lineage>
        <taxon>Bacteria</taxon>
        <taxon>Pseudomonadati</taxon>
        <taxon>Pseudomonadota</taxon>
        <taxon>Gammaproteobacteria</taxon>
        <taxon>Moraxellales</taxon>
        <taxon>Moraxellaceae</taxon>
        <taxon>Acinetobacter</taxon>
    </lineage>
</organism>
<dbReference type="GeneID" id="56304539"/>
<name>A0A8H2JZF4_ACIRA</name>
<accession>A0A8H2JZF4</accession>
<comment type="caution">
    <text evidence="2">The sequence shown here is derived from an EMBL/GenBank/DDBJ whole genome shotgun (WGS) entry which is preliminary data.</text>
</comment>
<evidence type="ECO:0000313" key="3">
    <source>
        <dbReference type="Proteomes" id="UP000314285"/>
    </source>
</evidence>
<reference evidence="2 3" key="1">
    <citation type="submission" date="2019-06" db="EMBL/GenBank/DDBJ databases">
        <title>Genome of Acinetobacter radioresistens APH1, a phenol degrading strain.</title>
        <authorList>
            <person name="Liu Y."/>
        </authorList>
    </citation>
    <scope>NUCLEOTIDE SEQUENCE [LARGE SCALE GENOMIC DNA]</scope>
    <source>
        <strain evidence="2 3">APH1</strain>
    </source>
</reference>
<gene>
    <name evidence="2" type="ORF">FHY67_12875</name>
</gene>
<dbReference type="InterPro" id="IPR021529">
    <property type="entry name" value="DUF2798"/>
</dbReference>
<feature type="transmembrane region" description="Helical" evidence="1">
    <location>
        <begin position="20"/>
        <end position="42"/>
    </location>
</feature>
<evidence type="ECO:0000256" key="1">
    <source>
        <dbReference type="SAM" id="Phobius"/>
    </source>
</evidence>